<sequence>MSLHPVIPWPLVVVAGLLLVGFTGWRVLADGRHRPRWVLRLVTALVMVLALLGPAVSGSIARQASSDVNVFFVVDTTTSSMARDHDGERTRLEGYREDIAKIQAEMPGARFSIITFDYTARVVMPLTTDTQALKTAAENLRPENSLYSGGSSITIAQERLRTTLEGAKERQPERSRIVFYLGDGEQTAAQEPAPFDLPDLVDGGAVLGYGSDKGGRMATTSADGTPGEDVKDAQGNPGVSTIDEQRLKEVADQLGVPYTHRTGGDIGPALEDADPGTTVEGAGAAIETYTSLVWVLATVMSLLLLADLFITTREIGRLRRATA</sequence>
<evidence type="ECO:0000313" key="5">
    <source>
        <dbReference type="Proteomes" id="UP001381003"/>
    </source>
</evidence>
<reference evidence="4 5" key="1">
    <citation type="submission" date="2022-09" db="EMBL/GenBank/DDBJ databases">
        <title>Complete genome sequence of Janibacter terrae strain COS04-44, PCL-degrading bacteria isolated from oil spilled coast.</title>
        <authorList>
            <person name="Park H."/>
            <person name="Kim J.Y."/>
            <person name="An S.H."/>
            <person name="Lee C.M."/>
            <person name="Weon H.-Y."/>
        </authorList>
    </citation>
    <scope>NUCLEOTIDE SEQUENCE [LARGE SCALE GENOMIC DNA]</scope>
    <source>
        <strain evidence="4 5">COS04-44</strain>
    </source>
</reference>
<dbReference type="RefSeq" id="WP_338539118.1">
    <property type="nucleotide sequence ID" value="NZ_CP104874.1"/>
</dbReference>
<dbReference type="PROSITE" id="PS50234">
    <property type="entry name" value="VWFA"/>
    <property type="match status" value="1"/>
</dbReference>
<organism evidence="4 5">
    <name type="scientific">Janibacter terrae</name>
    <dbReference type="NCBI Taxonomy" id="103817"/>
    <lineage>
        <taxon>Bacteria</taxon>
        <taxon>Bacillati</taxon>
        <taxon>Actinomycetota</taxon>
        <taxon>Actinomycetes</taxon>
        <taxon>Micrococcales</taxon>
        <taxon>Intrasporangiaceae</taxon>
        <taxon>Janibacter</taxon>
    </lineage>
</organism>
<feature type="domain" description="VWFA" evidence="3">
    <location>
        <begin position="69"/>
        <end position="202"/>
    </location>
</feature>
<accession>A0ABZ2FIR5</accession>
<feature type="transmembrane region" description="Helical" evidence="2">
    <location>
        <begin position="292"/>
        <end position="310"/>
    </location>
</feature>
<dbReference type="SMART" id="SM00327">
    <property type="entry name" value="VWA"/>
    <property type="match status" value="1"/>
</dbReference>
<evidence type="ECO:0000259" key="3">
    <source>
        <dbReference type="PROSITE" id="PS50234"/>
    </source>
</evidence>
<keyword evidence="5" id="KW-1185">Reference proteome</keyword>
<dbReference type="CDD" id="cd00198">
    <property type="entry name" value="vWFA"/>
    <property type="match status" value="1"/>
</dbReference>
<keyword evidence="2" id="KW-0472">Membrane</keyword>
<protein>
    <submittedName>
        <fullName evidence="4">VWA domain-containing protein</fullName>
    </submittedName>
</protein>
<evidence type="ECO:0000256" key="2">
    <source>
        <dbReference type="SAM" id="Phobius"/>
    </source>
</evidence>
<proteinExistence type="predicted"/>
<dbReference type="Proteomes" id="UP001381003">
    <property type="component" value="Chromosome"/>
</dbReference>
<keyword evidence="2" id="KW-0812">Transmembrane</keyword>
<dbReference type="Pfam" id="PF13519">
    <property type="entry name" value="VWA_2"/>
    <property type="match status" value="1"/>
</dbReference>
<evidence type="ECO:0000313" key="4">
    <source>
        <dbReference type="EMBL" id="WWF06615.1"/>
    </source>
</evidence>
<feature type="region of interest" description="Disordered" evidence="1">
    <location>
        <begin position="212"/>
        <end position="239"/>
    </location>
</feature>
<name>A0ABZ2FIR5_9MICO</name>
<gene>
    <name evidence="4" type="ORF">N5P18_07020</name>
</gene>
<feature type="transmembrane region" description="Helical" evidence="2">
    <location>
        <begin position="6"/>
        <end position="25"/>
    </location>
</feature>
<feature type="transmembrane region" description="Helical" evidence="2">
    <location>
        <begin position="37"/>
        <end position="56"/>
    </location>
</feature>
<keyword evidence="2" id="KW-1133">Transmembrane helix</keyword>
<dbReference type="EMBL" id="CP104874">
    <property type="protein sequence ID" value="WWF06615.1"/>
    <property type="molecule type" value="Genomic_DNA"/>
</dbReference>
<dbReference type="Gene3D" id="3.40.50.410">
    <property type="entry name" value="von Willebrand factor, type A domain"/>
    <property type="match status" value="1"/>
</dbReference>
<dbReference type="InterPro" id="IPR036465">
    <property type="entry name" value="vWFA_dom_sf"/>
</dbReference>
<evidence type="ECO:0000256" key="1">
    <source>
        <dbReference type="SAM" id="MobiDB-lite"/>
    </source>
</evidence>
<dbReference type="InterPro" id="IPR002035">
    <property type="entry name" value="VWF_A"/>
</dbReference>
<dbReference type="SUPFAM" id="SSF53300">
    <property type="entry name" value="vWA-like"/>
    <property type="match status" value="1"/>
</dbReference>